<name>A0A853I760_9GAMM</name>
<keyword evidence="3" id="KW-1185">Reference proteome</keyword>
<dbReference type="EMBL" id="JACCKB010000136">
    <property type="protein sequence ID" value="NYZ69750.1"/>
    <property type="molecule type" value="Genomic_DNA"/>
</dbReference>
<dbReference type="InterPro" id="IPR048020">
    <property type="entry name" value="Transpos_IS3"/>
</dbReference>
<proteinExistence type="predicted"/>
<dbReference type="GO" id="GO:0015074">
    <property type="term" value="P:DNA integration"/>
    <property type="evidence" value="ECO:0007669"/>
    <property type="project" value="InterPro"/>
</dbReference>
<dbReference type="InterPro" id="IPR025948">
    <property type="entry name" value="HTH-like_dom"/>
</dbReference>
<feature type="domain" description="Integrase catalytic" evidence="1">
    <location>
        <begin position="133"/>
        <end position="245"/>
    </location>
</feature>
<evidence type="ECO:0000259" key="1">
    <source>
        <dbReference type="PROSITE" id="PS50994"/>
    </source>
</evidence>
<dbReference type="NCBIfam" id="NF033516">
    <property type="entry name" value="transpos_IS3"/>
    <property type="match status" value="1"/>
</dbReference>
<organism evidence="2 3">
    <name type="scientific">Spartinivicinus marinus</name>
    <dbReference type="NCBI Taxonomy" id="2994442"/>
    <lineage>
        <taxon>Bacteria</taxon>
        <taxon>Pseudomonadati</taxon>
        <taxon>Pseudomonadota</taxon>
        <taxon>Gammaproteobacteria</taxon>
        <taxon>Oceanospirillales</taxon>
        <taxon>Zooshikellaceae</taxon>
        <taxon>Spartinivicinus</taxon>
    </lineage>
</organism>
<dbReference type="InterPro" id="IPR012337">
    <property type="entry name" value="RNaseH-like_sf"/>
</dbReference>
<accession>A0A853I760</accession>
<dbReference type="InterPro" id="IPR050900">
    <property type="entry name" value="Transposase_IS3/IS150/IS904"/>
</dbReference>
<dbReference type="GO" id="GO:0003676">
    <property type="term" value="F:nucleic acid binding"/>
    <property type="evidence" value="ECO:0007669"/>
    <property type="project" value="InterPro"/>
</dbReference>
<sequence length="245" mass="27827">MKKGYRSLNVGLHQAVSMIGSLREHYKVTELCDVFNIPRSTYNYRVKQLNAVDPERERLKEKVIKIYDDSRGAAGARTISGTLAQQGECVGRFKAGRLMKELGLESKQTKKHRYKQATKPSAVADNELNREFSVNAPNQVWCGDVTYVWSGTQWLYLAIVIDLFARRIVGWACSRHPDSNLTIQALRMAYESRGRPNGVLFHSDQGCHYTSQAFRDQLSTYGIKQSMSRRGNCWDNGVPRAQFVA</sequence>
<dbReference type="Pfam" id="PF00665">
    <property type="entry name" value="rve"/>
    <property type="match status" value="1"/>
</dbReference>
<evidence type="ECO:0000313" key="3">
    <source>
        <dbReference type="Proteomes" id="UP000569732"/>
    </source>
</evidence>
<protein>
    <submittedName>
        <fullName evidence="2">IS3 family transposase</fullName>
    </submittedName>
</protein>
<dbReference type="PANTHER" id="PTHR46889:SF4">
    <property type="entry name" value="TRANSPOSASE INSO FOR INSERTION SEQUENCE ELEMENT IS911B-RELATED"/>
    <property type="match status" value="1"/>
</dbReference>
<dbReference type="AlphaFoldDB" id="A0A853I760"/>
<comment type="caution">
    <text evidence="2">The sequence shown here is derived from an EMBL/GenBank/DDBJ whole genome shotgun (WGS) entry which is preliminary data.</text>
</comment>
<reference evidence="2 3" key="1">
    <citation type="submission" date="2020-07" db="EMBL/GenBank/DDBJ databases">
        <title>Endozoicomonas sp. nov., isolated from sediment.</title>
        <authorList>
            <person name="Gu T."/>
        </authorList>
    </citation>
    <scope>NUCLEOTIDE SEQUENCE [LARGE SCALE GENOMIC DNA]</scope>
    <source>
        <strain evidence="2 3">SM1973</strain>
    </source>
</reference>
<dbReference type="InterPro" id="IPR001584">
    <property type="entry name" value="Integrase_cat-core"/>
</dbReference>
<dbReference type="Proteomes" id="UP000569732">
    <property type="component" value="Unassembled WGS sequence"/>
</dbReference>
<dbReference type="PANTHER" id="PTHR46889">
    <property type="entry name" value="TRANSPOSASE INSF FOR INSERTION SEQUENCE IS3B-RELATED"/>
    <property type="match status" value="1"/>
</dbReference>
<gene>
    <name evidence="2" type="ORF">H0A36_27440</name>
</gene>
<dbReference type="PROSITE" id="PS50994">
    <property type="entry name" value="INTEGRASE"/>
    <property type="match status" value="1"/>
</dbReference>
<dbReference type="SUPFAM" id="SSF53098">
    <property type="entry name" value="Ribonuclease H-like"/>
    <property type="match status" value="1"/>
</dbReference>
<dbReference type="Gene3D" id="3.30.420.10">
    <property type="entry name" value="Ribonuclease H-like superfamily/Ribonuclease H"/>
    <property type="match status" value="1"/>
</dbReference>
<dbReference type="InterPro" id="IPR036397">
    <property type="entry name" value="RNaseH_sf"/>
</dbReference>
<evidence type="ECO:0000313" key="2">
    <source>
        <dbReference type="EMBL" id="NYZ69750.1"/>
    </source>
</evidence>
<dbReference type="Pfam" id="PF13276">
    <property type="entry name" value="HTH_21"/>
    <property type="match status" value="1"/>
</dbReference>